<accession>A0A240E8I0</accession>
<dbReference type="OrthoDB" id="6691123at2"/>
<organism evidence="1 2">
    <name type="scientific">Acinetobacter puyangensis</name>
    <dbReference type="NCBI Taxonomy" id="1096779"/>
    <lineage>
        <taxon>Bacteria</taxon>
        <taxon>Pseudomonadati</taxon>
        <taxon>Pseudomonadota</taxon>
        <taxon>Gammaproteobacteria</taxon>
        <taxon>Moraxellales</taxon>
        <taxon>Moraxellaceae</taxon>
        <taxon>Acinetobacter</taxon>
    </lineage>
</organism>
<dbReference type="EMBL" id="OANT01000002">
    <property type="protein sequence ID" value="SNX44215.1"/>
    <property type="molecule type" value="Genomic_DNA"/>
</dbReference>
<dbReference type="Proteomes" id="UP000219042">
    <property type="component" value="Unassembled WGS sequence"/>
</dbReference>
<evidence type="ECO:0000313" key="2">
    <source>
        <dbReference type="Proteomes" id="UP000219042"/>
    </source>
</evidence>
<proteinExistence type="predicted"/>
<gene>
    <name evidence="1" type="ORF">SAMN05421731_102376</name>
</gene>
<name>A0A240E8I0_9GAMM</name>
<keyword evidence="2" id="KW-1185">Reference proteome</keyword>
<dbReference type="AlphaFoldDB" id="A0A240E8I0"/>
<protein>
    <submittedName>
        <fullName evidence="1">Uncharacterized protein</fullName>
    </submittedName>
</protein>
<evidence type="ECO:0000313" key="1">
    <source>
        <dbReference type="EMBL" id="SNX44215.1"/>
    </source>
</evidence>
<reference evidence="2" key="1">
    <citation type="submission" date="2016-09" db="EMBL/GenBank/DDBJ databases">
        <authorList>
            <person name="Varghese N."/>
            <person name="Submissions S."/>
        </authorList>
    </citation>
    <scope>NUCLEOTIDE SEQUENCE [LARGE SCALE GENOMIC DNA]</scope>
    <source>
        <strain evidence="2">ANC 4466</strain>
    </source>
</reference>
<sequence length="168" mass="18995">MTDFIRIDARVVGFANEPVRILGLCFKDTGELLIEKLEKFSTLPVLEEYRQTTIVVTDAPELVKSWHLSFNAKEDLETVISVYQMRMRSKLVEIAKNLNRFDPGNILQVRKVDKNGIQQEFDSSSLDNGHVATLLAVWASSQVAFNYSAFEAKTVSEDVDNSMLPFSC</sequence>
<dbReference type="RefSeq" id="WP_097078461.1">
    <property type="nucleotide sequence ID" value="NZ_BAABHT010000003.1"/>
</dbReference>